<protein>
    <submittedName>
        <fullName evidence="1">Uncharacterized protein</fullName>
    </submittedName>
</protein>
<dbReference type="AlphaFoldDB" id="A0A291VMF6"/>
<reference evidence="1" key="1">
    <citation type="submission" date="2017-10" db="EMBL/GenBank/DDBJ databases">
        <title>FDA dAtabase for Regulatory Grade micrObial Sequences (FDA-ARGOS): Supporting development and validation of Infectious Disease Dx tests.</title>
        <authorList>
            <person name="Croxen M."/>
            <person name="Tallon L.J."/>
            <person name="Sadzewicz L."/>
            <person name="Ott S."/>
            <person name="Zhao X."/>
            <person name="Nagaraj S."/>
            <person name="Vavikolanu K."/>
            <person name="Aluvathingal J."/>
            <person name="Nadendla S."/>
            <person name="Geyer C."/>
            <person name="Sichtig H."/>
        </authorList>
    </citation>
    <scope>NUCLEOTIDE SEQUENCE</scope>
    <source>
        <strain evidence="1">FDAARGOS_430</strain>
        <plasmid evidence="1">unnamed</plasmid>
    </source>
</reference>
<accession>A0A291VMF6</accession>
<dbReference type="EMBL" id="CP023883">
    <property type="protein sequence ID" value="ATM18883.1"/>
    <property type="molecule type" value="Genomic_DNA"/>
</dbReference>
<sequence length="89" mass="10246">MDEKVFFHLSYETMLGDTEDFINACFERANRADCNDADAEIARARSAIELWYHLAMAGRAPEDVADRDHLRLTGMLLRAPTAEQRSWQQ</sequence>
<organism evidence="1">
    <name type="scientific">Raoultella planticola</name>
    <name type="common">Klebsiella planticola</name>
    <dbReference type="NCBI Taxonomy" id="575"/>
    <lineage>
        <taxon>Bacteria</taxon>
        <taxon>Pseudomonadati</taxon>
        <taxon>Pseudomonadota</taxon>
        <taxon>Gammaproteobacteria</taxon>
        <taxon>Enterobacterales</taxon>
        <taxon>Enterobacteriaceae</taxon>
        <taxon>Klebsiella/Raoultella group</taxon>
        <taxon>Raoultella</taxon>
    </lineage>
</organism>
<dbReference type="RefSeq" id="WP_073558205.1">
    <property type="nucleotide sequence ID" value="NZ_CP023883.1"/>
</dbReference>
<gene>
    <name evidence="1" type="ORF">CRN15_29415</name>
</gene>
<geneLocation type="plasmid" evidence="1">
    <name>unnamed</name>
</geneLocation>
<name>A0A291VMF6_RAOPL</name>
<evidence type="ECO:0000313" key="1">
    <source>
        <dbReference type="EMBL" id="ATM18883.1"/>
    </source>
</evidence>
<keyword evidence="1" id="KW-0614">Plasmid</keyword>
<proteinExistence type="predicted"/>